<evidence type="ECO:0000313" key="5">
    <source>
        <dbReference type="Proteomes" id="UP000217648"/>
    </source>
</evidence>
<dbReference type="Pfam" id="PF01494">
    <property type="entry name" value="FAD_binding_3"/>
    <property type="match status" value="1"/>
</dbReference>
<dbReference type="Gene3D" id="3.50.50.60">
    <property type="entry name" value="FAD/NAD(P)-binding domain"/>
    <property type="match status" value="1"/>
</dbReference>
<feature type="domain" description="FAD-binding" evidence="3">
    <location>
        <begin position="6"/>
        <end position="339"/>
    </location>
</feature>
<organism evidence="4 5">
    <name type="scientific">Klebsiella quasipneumoniae</name>
    <dbReference type="NCBI Taxonomy" id="1463165"/>
    <lineage>
        <taxon>Bacteria</taxon>
        <taxon>Pseudomonadati</taxon>
        <taxon>Pseudomonadota</taxon>
        <taxon>Gammaproteobacteria</taxon>
        <taxon>Enterobacterales</taxon>
        <taxon>Enterobacteriaceae</taxon>
        <taxon>Klebsiella/Raoultella group</taxon>
        <taxon>Klebsiella</taxon>
        <taxon>Klebsiella pneumoniae complex</taxon>
    </lineage>
</organism>
<evidence type="ECO:0000256" key="2">
    <source>
        <dbReference type="ARBA" id="ARBA00023033"/>
    </source>
</evidence>
<dbReference type="SUPFAM" id="SSF51905">
    <property type="entry name" value="FAD/NAD(P)-binding domain"/>
    <property type="match status" value="1"/>
</dbReference>
<dbReference type="RefSeq" id="WP_096833937.1">
    <property type="nucleotide sequence ID" value="NZ_BILL01000002.1"/>
</dbReference>
<evidence type="ECO:0000259" key="3">
    <source>
        <dbReference type="Pfam" id="PF01494"/>
    </source>
</evidence>
<accession>A0A2A5MEZ0</accession>
<dbReference type="PRINTS" id="PR00420">
    <property type="entry name" value="RNGMNOXGNASE"/>
</dbReference>
<name>A0A2A5MEZ0_9ENTR</name>
<evidence type="ECO:0000313" key="4">
    <source>
        <dbReference type="EMBL" id="PCM59503.1"/>
    </source>
</evidence>
<sequence>MNINNTLIVGGGIGGLCTAIALRQAGVAVDVVEIQPQWRVYGVGIIQQNNVVREMQRLGVLERYLDAAWPFDSVSVHTLSGQQLASFPGQRLAGEQFPANVGISRLALHNVLCSTARELGVRLTTGESIDAFRQVDDAVEVSFSRGGQGRYDLLVGADGIYSRVRGMLYGERYRPRFTGQGVWRYNFPRPPEVDHLMCFMGESCNCGLVPLGDDLMYLFITSHEADNPRYARDQLAAEMRRRLPPGAGLPGSLHAHIVNNDEVVYKPLEELFVDDPWYQGRIVLVGDAVHATTPHLGQGAGMAIEDAIVLREALQQTDSVAAALAHFDARRRPRCQQIWAASLQVGESEIHRDRHFDRQRAIGDMMTLTAKPI</sequence>
<dbReference type="NCBIfam" id="NF005313">
    <property type="entry name" value="PRK06847.1"/>
    <property type="match status" value="1"/>
</dbReference>
<dbReference type="InterPro" id="IPR036188">
    <property type="entry name" value="FAD/NAD-bd_sf"/>
</dbReference>
<gene>
    <name evidence="4" type="ORF">CP911_22230</name>
</gene>
<dbReference type="PANTHER" id="PTHR13789:SF309">
    <property type="entry name" value="PUTATIVE (AFU_ORTHOLOGUE AFUA_6G14510)-RELATED"/>
    <property type="match status" value="1"/>
</dbReference>
<comment type="caution">
    <text evidence="4">The sequence shown here is derived from an EMBL/GenBank/DDBJ whole genome shotgun (WGS) entry which is preliminary data.</text>
</comment>
<protein>
    <submittedName>
        <fullName evidence="4">2-polyprenyl-6-methoxyphenol hydroxylase</fullName>
    </submittedName>
</protein>
<dbReference type="EMBL" id="NXHG01000016">
    <property type="protein sequence ID" value="PCM59503.1"/>
    <property type="molecule type" value="Genomic_DNA"/>
</dbReference>
<dbReference type="InterPro" id="IPR002938">
    <property type="entry name" value="FAD-bd"/>
</dbReference>
<reference evidence="4 5" key="1">
    <citation type="submission" date="2017-09" db="EMBL/GenBank/DDBJ databases">
        <title>Mdr eskape-Ghana.</title>
        <authorList>
            <person name="Agyepong N."/>
            <person name="Janice J."/>
            <person name="Samuelsen O."/>
            <person name="Owusu-Ofori A."/>
            <person name="Sundsfjord A."/>
            <person name="Essack S."/>
            <person name="Pedersen T."/>
        </authorList>
    </citation>
    <scope>NUCLEOTIDE SEQUENCE [LARGE SCALE GENOMIC DNA]</scope>
    <source>
        <strain evidence="4 5">46</strain>
    </source>
</reference>
<dbReference type="PANTHER" id="PTHR13789">
    <property type="entry name" value="MONOOXYGENASE"/>
    <property type="match status" value="1"/>
</dbReference>
<proteinExistence type="predicted"/>
<dbReference type="GO" id="GO:0004497">
    <property type="term" value="F:monooxygenase activity"/>
    <property type="evidence" value="ECO:0007669"/>
    <property type="project" value="UniProtKB-KW"/>
</dbReference>
<dbReference type="InterPro" id="IPR050493">
    <property type="entry name" value="FAD-dep_Monooxygenase_BioMet"/>
</dbReference>
<keyword evidence="2" id="KW-0503">Monooxygenase</keyword>
<dbReference type="AlphaFoldDB" id="A0A2A5MEZ0"/>
<keyword evidence="1" id="KW-0560">Oxidoreductase</keyword>
<dbReference type="Proteomes" id="UP000217648">
    <property type="component" value="Unassembled WGS sequence"/>
</dbReference>
<dbReference type="GO" id="GO:0071949">
    <property type="term" value="F:FAD binding"/>
    <property type="evidence" value="ECO:0007669"/>
    <property type="project" value="InterPro"/>
</dbReference>
<evidence type="ECO:0000256" key="1">
    <source>
        <dbReference type="ARBA" id="ARBA00023002"/>
    </source>
</evidence>